<evidence type="ECO:0000313" key="12">
    <source>
        <dbReference type="Proteomes" id="UP000823388"/>
    </source>
</evidence>
<dbReference type="GO" id="GO:0005524">
    <property type="term" value="F:ATP binding"/>
    <property type="evidence" value="ECO:0007669"/>
    <property type="project" value="UniProtKB-UniRule"/>
</dbReference>
<dbReference type="Pfam" id="PF00307">
    <property type="entry name" value="CH"/>
    <property type="match status" value="1"/>
</dbReference>
<dbReference type="GO" id="GO:0005874">
    <property type="term" value="C:microtubule"/>
    <property type="evidence" value="ECO:0007669"/>
    <property type="project" value="UniProtKB-KW"/>
</dbReference>
<evidence type="ECO:0000256" key="5">
    <source>
        <dbReference type="ARBA" id="ARBA00023054"/>
    </source>
</evidence>
<feature type="domain" description="Kinesin motor" evidence="10">
    <location>
        <begin position="450"/>
        <end position="775"/>
    </location>
</feature>
<feature type="binding site" evidence="7">
    <location>
        <begin position="533"/>
        <end position="540"/>
    </location>
    <ligand>
        <name>ATP</name>
        <dbReference type="ChEBI" id="CHEBI:30616"/>
    </ligand>
</feature>
<dbReference type="OrthoDB" id="3176171at2759"/>
<dbReference type="FunFam" id="3.40.850.10:FF:000045">
    <property type="entry name" value="Kinesin-like protein KIN-14I isoform A"/>
    <property type="match status" value="1"/>
</dbReference>
<dbReference type="GO" id="GO:0008017">
    <property type="term" value="F:microtubule binding"/>
    <property type="evidence" value="ECO:0007669"/>
    <property type="project" value="InterPro"/>
</dbReference>
<feature type="region of interest" description="Disordered" evidence="8">
    <location>
        <begin position="290"/>
        <end position="372"/>
    </location>
</feature>
<feature type="domain" description="Calponin-homology (CH)" evidence="9">
    <location>
        <begin position="55"/>
        <end position="177"/>
    </location>
</feature>
<evidence type="ECO:0000313" key="11">
    <source>
        <dbReference type="EMBL" id="KAG2559196.1"/>
    </source>
</evidence>
<dbReference type="PANTHER" id="PTHR47972">
    <property type="entry name" value="KINESIN-LIKE PROTEIN KLP-3"/>
    <property type="match status" value="1"/>
</dbReference>
<dbReference type="SUPFAM" id="SSF52540">
    <property type="entry name" value="P-loop containing nucleoside triphosphate hydrolases"/>
    <property type="match status" value="1"/>
</dbReference>
<feature type="compositionally biased region" description="Polar residues" evidence="8">
    <location>
        <begin position="956"/>
        <end position="966"/>
    </location>
</feature>
<feature type="region of interest" description="Disordered" evidence="8">
    <location>
        <begin position="854"/>
        <end position="989"/>
    </location>
</feature>
<evidence type="ECO:0000256" key="4">
    <source>
        <dbReference type="ARBA" id="ARBA00022840"/>
    </source>
</evidence>
<dbReference type="PANTHER" id="PTHR47972:SF41">
    <property type="entry name" value="KINESIN-LIKE PROTEIN KIN-14P"/>
    <property type="match status" value="1"/>
</dbReference>
<dbReference type="Proteomes" id="UP000823388">
    <property type="component" value="Chromosome 8N"/>
</dbReference>
<evidence type="ECO:0000256" key="7">
    <source>
        <dbReference type="PROSITE-ProRule" id="PRU00283"/>
    </source>
</evidence>
<evidence type="ECO:0000256" key="3">
    <source>
        <dbReference type="ARBA" id="ARBA00022741"/>
    </source>
</evidence>
<proteinExistence type="inferred from homology"/>
<reference evidence="11" key="1">
    <citation type="submission" date="2020-05" db="EMBL/GenBank/DDBJ databases">
        <title>WGS assembly of Panicum virgatum.</title>
        <authorList>
            <person name="Lovell J.T."/>
            <person name="Jenkins J."/>
            <person name="Shu S."/>
            <person name="Juenger T.E."/>
            <person name="Schmutz J."/>
        </authorList>
    </citation>
    <scope>NUCLEOTIDE SEQUENCE</scope>
    <source>
        <strain evidence="11">AP13</strain>
    </source>
</reference>
<keyword evidence="3 7" id="KW-0547">Nucleotide-binding</keyword>
<dbReference type="InterPro" id="IPR027417">
    <property type="entry name" value="P-loop_NTPase"/>
</dbReference>
<feature type="compositionally biased region" description="Basic and acidic residues" evidence="8">
    <location>
        <begin position="332"/>
        <end position="344"/>
    </location>
</feature>
<evidence type="ECO:0000256" key="2">
    <source>
        <dbReference type="ARBA" id="ARBA00022701"/>
    </source>
</evidence>
<dbReference type="SMART" id="SM00033">
    <property type="entry name" value="CH"/>
    <property type="match status" value="1"/>
</dbReference>
<dbReference type="InterPro" id="IPR027640">
    <property type="entry name" value="Kinesin-like_fam"/>
</dbReference>
<dbReference type="GO" id="GO:0016887">
    <property type="term" value="F:ATP hydrolysis activity"/>
    <property type="evidence" value="ECO:0007669"/>
    <property type="project" value="UniProtKB-ARBA"/>
</dbReference>
<sequence length="989" mass="107360">MASPEQEAAVAEAVVEDVMRRQGGGGGGAGGVGGGETVRTRRNIDIAWRKAEEAAIRRYEAANWLRRIVGVVCAKDLAEEPSEEEFRLGLRNGIILCNALNKVQPGAVPKVVEVPSDSTVPADGAALCAYQYFENVRNFIIGLRDLGLPTFEASDLEKGGQGVRVVDCVLALKLFSDAKQVGKQSPFKYSAIAKPLSGNYVIRKNNEPFMKTMMRSHSAELLRDGKALEQIGLDFSLESTETTTPDSIRILVQTVLSDKKPEDIPSVVESLLSKVINEFERRLASQNELVKDTTDTNESKSLSIMDSPFNTNSSNSLSRTDYLQKESTSTSDLEKATDNMKTDENDGDSLSAKEDVNTEVPPPSLSDDNVGKCMPKPVRNFGHEQKQIQDLKSNISTIKSGIEQFKLQCSEDLTKLGNHLRIVSHAASGYHKVVEENRKLYNQIQDLRGNIRVYCRVRPFHPGKVSSSSSVAGLEDRTITVMVPSKYGKDSRKSFTFNKVFGPLATQEEVFTDMQPLVRSVLDGFNVCIFAYGQTGSGKTFTMSGPKVLTEEGLGVNYRALNDLFSIQEQRKDTICYEIAVQMIEIYNEQVRDLLQNGGNKKLEIRNSSQKGLAVPDANVVPVTSTADVIDLMNLGQKNRAVCSTAMNDRSSRSHSCLTVHVQGRDLTSGTVLRGCMHLVDLAGSERVDKSEVVGDRLKEAQHINKSLAALGDVIASLAQKNTHVPYRNSKLTQLLQDSLGGQAKTLMFVHIAPEPDAVGESISTLKFAERVATVELGAAKSNKEGGEVRELKEQIACLKAALARKDGDQESIRSTQSSPEIYRMGTGTASSASGHPTEDGNVEKELALGDWADHSQFGSSNSLPELGADGSQDLSFYQRSSPEQQLSWSESVATEDSDDFEVATTCSSEQDCMRPSSAPKAPGLANGGGSAARKAQPKGAKSSDIRCVNPAKRASTLQKKSNGASPTLIKKSGLEARRTPSGKMSVKK</sequence>
<dbReference type="PROSITE" id="PS50067">
    <property type="entry name" value="KINESIN_MOTOR_2"/>
    <property type="match status" value="1"/>
</dbReference>
<gene>
    <name evidence="11" type="ORF">PVAP13_8NG293400</name>
</gene>
<keyword evidence="5" id="KW-0175">Coiled coil</keyword>
<dbReference type="PROSITE" id="PS50021">
    <property type="entry name" value="CH"/>
    <property type="match status" value="1"/>
</dbReference>
<dbReference type="Gene3D" id="3.40.850.10">
    <property type="entry name" value="Kinesin motor domain"/>
    <property type="match status" value="1"/>
</dbReference>
<dbReference type="InterPro" id="IPR036872">
    <property type="entry name" value="CH_dom_sf"/>
</dbReference>
<dbReference type="Pfam" id="PF00225">
    <property type="entry name" value="Kinesin"/>
    <property type="match status" value="1"/>
</dbReference>
<comment type="caution">
    <text evidence="11">The sequence shown here is derived from an EMBL/GenBank/DDBJ whole genome shotgun (WGS) entry which is preliminary data.</text>
</comment>
<dbReference type="CDD" id="cd21203">
    <property type="entry name" value="CH_AtKIN14-like"/>
    <property type="match status" value="1"/>
</dbReference>
<keyword evidence="4 7" id="KW-0067">ATP-binding</keyword>
<accession>A0A8T0PJ79</accession>
<dbReference type="AlphaFoldDB" id="A0A8T0PJ79"/>
<dbReference type="SUPFAM" id="SSF47576">
    <property type="entry name" value="Calponin-homology domain, CH-domain"/>
    <property type="match status" value="1"/>
</dbReference>
<organism evidence="11 12">
    <name type="scientific">Panicum virgatum</name>
    <name type="common">Blackwell switchgrass</name>
    <dbReference type="NCBI Taxonomy" id="38727"/>
    <lineage>
        <taxon>Eukaryota</taxon>
        <taxon>Viridiplantae</taxon>
        <taxon>Streptophyta</taxon>
        <taxon>Embryophyta</taxon>
        <taxon>Tracheophyta</taxon>
        <taxon>Spermatophyta</taxon>
        <taxon>Magnoliopsida</taxon>
        <taxon>Liliopsida</taxon>
        <taxon>Poales</taxon>
        <taxon>Poaceae</taxon>
        <taxon>PACMAD clade</taxon>
        <taxon>Panicoideae</taxon>
        <taxon>Panicodae</taxon>
        <taxon>Paniceae</taxon>
        <taxon>Panicinae</taxon>
        <taxon>Panicum</taxon>
        <taxon>Panicum sect. Hiantes</taxon>
    </lineage>
</organism>
<feature type="region of interest" description="Disordered" evidence="8">
    <location>
        <begin position="808"/>
        <end position="842"/>
    </location>
</feature>
<dbReference type="EMBL" id="CM029052">
    <property type="protein sequence ID" value="KAG2559196.1"/>
    <property type="molecule type" value="Genomic_DNA"/>
</dbReference>
<keyword evidence="6 7" id="KW-0505">Motor protein</keyword>
<dbReference type="InterPro" id="IPR001715">
    <property type="entry name" value="CH_dom"/>
</dbReference>
<keyword evidence="12" id="KW-1185">Reference proteome</keyword>
<dbReference type="InterPro" id="IPR001752">
    <property type="entry name" value="Kinesin_motor_dom"/>
</dbReference>
<dbReference type="GO" id="GO:0007018">
    <property type="term" value="P:microtubule-based movement"/>
    <property type="evidence" value="ECO:0007669"/>
    <property type="project" value="InterPro"/>
</dbReference>
<dbReference type="Gene3D" id="1.10.418.10">
    <property type="entry name" value="Calponin-like domain"/>
    <property type="match status" value="1"/>
</dbReference>
<protein>
    <submittedName>
        <fullName evidence="11">Uncharacterized protein</fullName>
    </submittedName>
</protein>
<dbReference type="FunFam" id="1.10.418.10:FF:000069">
    <property type="entry name" value="p-loop nucleoside triphosphate hydrolase superfamily protein with CH (Calponin Homology) domain"/>
    <property type="match status" value="1"/>
</dbReference>
<dbReference type="PRINTS" id="PR00380">
    <property type="entry name" value="KINESINHEAVY"/>
</dbReference>
<name>A0A8T0PJ79_PANVG</name>
<dbReference type="SMART" id="SM00129">
    <property type="entry name" value="KISc"/>
    <property type="match status" value="1"/>
</dbReference>
<evidence type="ECO:0000259" key="10">
    <source>
        <dbReference type="PROSITE" id="PS50067"/>
    </source>
</evidence>
<comment type="similarity">
    <text evidence="1">Belongs to the TRAFAC class myosin-kinesin ATPase superfamily. Kinesin family. KIN-14 subfamily.</text>
</comment>
<feature type="compositionally biased region" description="Polar residues" evidence="8">
    <location>
        <begin position="299"/>
        <end position="331"/>
    </location>
</feature>
<evidence type="ECO:0000259" key="9">
    <source>
        <dbReference type="PROSITE" id="PS50021"/>
    </source>
</evidence>
<evidence type="ECO:0000256" key="6">
    <source>
        <dbReference type="ARBA" id="ARBA00023175"/>
    </source>
</evidence>
<keyword evidence="2" id="KW-0493">Microtubule</keyword>
<dbReference type="CDD" id="cd01366">
    <property type="entry name" value="KISc_C_terminal"/>
    <property type="match status" value="1"/>
</dbReference>
<evidence type="ECO:0000256" key="1">
    <source>
        <dbReference type="ARBA" id="ARBA00010899"/>
    </source>
</evidence>
<dbReference type="GO" id="GO:0003777">
    <property type="term" value="F:microtubule motor activity"/>
    <property type="evidence" value="ECO:0007669"/>
    <property type="project" value="InterPro"/>
</dbReference>
<evidence type="ECO:0000256" key="8">
    <source>
        <dbReference type="SAM" id="MobiDB-lite"/>
    </source>
</evidence>
<dbReference type="InterPro" id="IPR036961">
    <property type="entry name" value="Kinesin_motor_dom_sf"/>
</dbReference>
<feature type="compositionally biased region" description="Polar residues" evidence="8">
    <location>
        <begin position="873"/>
        <end position="893"/>
    </location>
</feature>